<organism evidence="1 2">
    <name type="scientific">Dentiscutata heterogama</name>
    <dbReference type="NCBI Taxonomy" id="1316150"/>
    <lineage>
        <taxon>Eukaryota</taxon>
        <taxon>Fungi</taxon>
        <taxon>Fungi incertae sedis</taxon>
        <taxon>Mucoromycota</taxon>
        <taxon>Glomeromycotina</taxon>
        <taxon>Glomeromycetes</taxon>
        <taxon>Diversisporales</taxon>
        <taxon>Gigasporaceae</taxon>
        <taxon>Dentiscutata</taxon>
    </lineage>
</organism>
<reference evidence="1" key="1">
    <citation type="submission" date="2021-06" db="EMBL/GenBank/DDBJ databases">
        <authorList>
            <person name="Kallberg Y."/>
            <person name="Tangrot J."/>
            <person name="Rosling A."/>
        </authorList>
    </citation>
    <scope>NUCLEOTIDE SEQUENCE</scope>
    <source>
        <strain evidence="1">IL203A</strain>
    </source>
</reference>
<accession>A0ACA9Q1Q6</accession>
<protein>
    <submittedName>
        <fullName evidence="1">2901_t:CDS:1</fullName>
    </submittedName>
</protein>
<feature type="non-terminal residue" evidence="1">
    <location>
        <position position="1"/>
    </location>
</feature>
<dbReference type="EMBL" id="CAJVPU010037695">
    <property type="protein sequence ID" value="CAG8733090.1"/>
    <property type="molecule type" value="Genomic_DNA"/>
</dbReference>
<sequence length="71" mass="8343">WGGRIGEINAANLKQAYLTIQPWLAPFTELTEDEYNRTIKQIVDKELDEYHSYTNHHIILVKKTISGHWFS</sequence>
<proteinExistence type="predicted"/>
<gene>
    <name evidence="1" type="ORF">DHETER_LOCUS13560</name>
</gene>
<evidence type="ECO:0000313" key="1">
    <source>
        <dbReference type="EMBL" id="CAG8733090.1"/>
    </source>
</evidence>
<name>A0ACA9Q1Q6_9GLOM</name>
<keyword evidence="2" id="KW-1185">Reference proteome</keyword>
<evidence type="ECO:0000313" key="2">
    <source>
        <dbReference type="Proteomes" id="UP000789702"/>
    </source>
</evidence>
<dbReference type="Proteomes" id="UP000789702">
    <property type="component" value="Unassembled WGS sequence"/>
</dbReference>
<comment type="caution">
    <text evidence="1">The sequence shown here is derived from an EMBL/GenBank/DDBJ whole genome shotgun (WGS) entry which is preliminary data.</text>
</comment>